<evidence type="ECO:0000313" key="2">
    <source>
        <dbReference type="Proteomes" id="UP000050562"/>
    </source>
</evidence>
<accession>A0A0P9YVJ5</accession>
<dbReference type="Proteomes" id="UP000050562">
    <property type="component" value="Unassembled WGS sequence"/>
</dbReference>
<name>A0A0P9YVJ5_9PSED</name>
<dbReference type="AlphaFoldDB" id="A0A0P9YVJ5"/>
<evidence type="ECO:0000313" key="1">
    <source>
        <dbReference type="EMBL" id="KPY40222.1"/>
    </source>
</evidence>
<proteinExistence type="predicted"/>
<protein>
    <submittedName>
        <fullName evidence="1">Uncharacterized protein</fullName>
    </submittedName>
</protein>
<dbReference type="EMBL" id="LJRC01000042">
    <property type="protein sequence ID" value="KPY40222.1"/>
    <property type="molecule type" value="Genomic_DNA"/>
</dbReference>
<gene>
    <name evidence="1" type="ORF">ALO52_05173</name>
</gene>
<sequence length="644" mass="70195">MASSGCTTCPNVSCPWIFSISPKSPKPMPSVRCWCMRSAPWGSAPRKTCVIIFVRIRSPAGPCWLSWLKTERSRLLRFKAGHTRRSVCRTSRCRARSTPARCCRRSTHWSGSGRAPSGCSIFAIGWRFIRRSTNVYTAITCCRFCTTNVSPQGSICVPSVQPIVWRCMPCMKNRTVWTRRACRPWRTICASSPVGWGWRRFRSIASATAGCVWQKRWRAGDYLAAHLLQCLGNQERQLQRLVGVHPWVAMGVVTIRQAILGDRPGAADAFGDVLPGHLDVDAACVGAFGLMHLEELLDLAQNLREIASLVTAAGLDGVAMHRVRTPQHLATFTLDGANQLRQMIADLVRTHARNQVQATRVIVRVENIDQPDQVVGVHARPDLDADRIVHSAQKLDMRAVQLPGTVADPQHVRGAVVVVVGQAVTADKGFFVVEQQGFVGREEAGFAQLGRSVHAAGAHEGERFVDAVGELAVLFTQRRIGDEVQVPLMHLMQVGKAALGKGAQQVERGGGLVVGLHQTIRVWNAAFLVEADAVDDVAPVSRKRNAVDGFIVGRARLGELARHASDLDHRTACGKGHDHGHLQQHLEGVANLACGKLHEAFGAVAALQQKRAALGHFGKLATQLSGLAGKHQRRVAGQALFDPG</sequence>
<comment type="caution">
    <text evidence="1">The sequence shown here is derived from an EMBL/GenBank/DDBJ whole genome shotgun (WGS) entry which is preliminary data.</text>
</comment>
<reference evidence="1 2" key="1">
    <citation type="submission" date="2015-09" db="EMBL/GenBank/DDBJ databases">
        <title>Genome announcement of multiple Pseudomonas syringae strains.</title>
        <authorList>
            <person name="Thakur S."/>
            <person name="Wang P.W."/>
            <person name="Gong Y."/>
            <person name="Weir B.S."/>
            <person name="Guttman D.S."/>
        </authorList>
    </citation>
    <scope>NUCLEOTIDE SEQUENCE [LARGE SCALE GENOMIC DNA]</scope>
    <source>
        <strain evidence="1 2">ICMP3956</strain>
    </source>
</reference>
<organism evidence="1 2">
    <name type="scientific">Pseudomonas syringae pv. primulae</name>
    <dbReference type="NCBI Taxonomy" id="251707"/>
    <lineage>
        <taxon>Bacteria</taxon>
        <taxon>Pseudomonadati</taxon>
        <taxon>Pseudomonadota</taxon>
        <taxon>Gammaproteobacteria</taxon>
        <taxon>Pseudomonadales</taxon>
        <taxon>Pseudomonadaceae</taxon>
        <taxon>Pseudomonas</taxon>
    </lineage>
</organism>